<reference evidence="4 5" key="1">
    <citation type="submission" date="2021-03" db="EMBL/GenBank/DDBJ databases">
        <title>Sequencing the genomes of 1000 actinobacteria strains.</title>
        <authorList>
            <person name="Klenk H.-P."/>
        </authorList>
    </citation>
    <scope>NUCLEOTIDE SEQUENCE [LARGE SCALE GENOMIC DNA]</scope>
    <source>
        <strain evidence="4 5">DSM 18824</strain>
    </source>
</reference>
<evidence type="ECO:0000259" key="3">
    <source>
        <dbReference type="Pfam" id="PF00884"/>
    </source>
</evidence>
<dbReference type="SUPFAM" id="SSF53649">
    <property type="entry name" value="Alkaline phosphatase-like"/>
    <property type="match status" value="1"/>
</dbReference>
<dbReference type="Gene3D" id="3.40.720.10">
    <property type="entry name" value="Alkaline Phosphatase, subunit A"/>
    <property type="match status" value="1"/>
</dbReference>
<dbReference type="InterPro" id="IPR017850">
    <property type="entry name" value="Alkaline_phosphatase_core_sf"/>
</dbReference>
<gene>
    <name evidence="4" type="ORF">JOF29_007203</name>
</gene>
<dbReference type="PROSITE" id="PS00523">
    <property type="entry name" value="SULFATASE_1"/>
    <property type="match status" value="1"/>
</dbReference>
<dbReference type="PANTHER" id="PTHR43751:SF3">
    <property type="entry name" value="SULFATASE N-TERMINAL DOMAIN-CONTAINING PROTEIN"/>
    <property type="match status" value="1"/>
</dbReference>
<comment type="similarity">
    <text evidence="1">Belongs to the sulfatase family.</text>
</comment>
<evidence type="ECO:0000256" key="1">
    <source>
        <dbReference type="ARBA" id="ARBA00008779"/>
    </source>
</evidence>
<accession>A0ABS4UWU8</accession>
<keyword evidence="2" id="KW-0378">Hydrolase</keyword>
<dbReference type="Proteomes" id="UP000755585">
    <property type="component" value="Unassembled WGS sequence"/>
</dbReference>
<proteinExistence type="inferred from homology"/>
<evidence type="ECO:0000256" key="2">
    <source>
        <dbReference type="ARBA" id="ARBA00022801"/>
    </source>
</evidence>
<organism evidence="4 5">
    <name type="scientific">Kribbella aluminosa</name>
    <dbReference type="NCBI Taxonomy" id="416017"/>
    <lineage>
        <taxon>Bacteria</taxon>
        <taxon>Bacillati</taxon>
        <taxon>Actinomycetota</taxon>
        <taxon>Actinomycetes</taxon>
        <taxon>Propionibacteriales</taxon>
        <taxon>Kribbellaceae</taxon>
        <taxon>Kribbella</taxon>
    </lineage>
</organism>
<evidence type="ECO:0000313" key="4">
    <source>
        <dbReference type="EMBL" id="MBP2356093.1"/>
    </source>
</evidence>
<dbReference type="EMBL" id="JAGINT010000002">
    <property type="protein sequence ID" value="MBP2356093.1"/>
    <property type="molecule type" value="Genomic_DNA"/>
</dbReference>
<dbReference type="PANTHER" id="PTHR43751">
    <property type="entry name" value="SULFATASE"/>
    <property type="match status" value="1"/>
</dbReference>
<protein>
    <submittedName>
        <fullName evidence="4">Arylsulfatase A-like enzyme</fullName>
    </submittedName>
</protein>
<dbReference type="InterPro" id="IPR052701">
    <property type="entry name" value="GAG_Ulvan_Degrading_Sulfatases"/>
</dbReference>
<keyword evidence="5" id="KW-1185">Reference proteome</keyword>
<name>A0ABS4UWU8_9ACTN</name>
<dbReference type="RefSeq" id="WP_209698661.1">
    <property type="nucleotide sequence ID" value="NZ_JAGINT010000002.1"/>
</dbReference>
<dbReference type="InterPro" id="IPR024607">
    <property type="entry name" value="Sulfatase_CS"/>
</dbReference>
<sequence>MTRTRRRPPNIVVVLCDDLGYGDLGVLFQNSARRNGDRSPTLHTPRLDKMAADGVVLTGMYCPAPVCAPSRASLLTGTTQGHCDLRDNAFDRQLQDGPNLASMLKEAGYATAAVGKWGLQGQDPLEQEQTPRGLARIPDPSRVRRVLRLRPARGWP</sequence>
<dbReference type="Pfam" id="PF00884">
    <property type="entry name" value="Sulfatase"/>
    <property type="match status" value="1"/>
</dbReference>
<dbReference type="InterPro" id="IPR000917">
    <property type="entry name" value="Sulfatase_N"/>
</dbReference>
<comment type="caution">
    <text evidence="4">The sequence shown here is derived from an EMBL/GenBank/DDBJ whole genome shotgun (WGS) entry which is preliminary data.</text>
</comment>
<feature type="domain" description="Sulfatase N-terminal" evidence="3">
    <location>
        <begin position="9"/>
        <end position="119"/>
    </location>
</feature>
<evidence type="ECO:0000313" key="5">
    <source>
        <dbReference type="Proteomes" id="UP000755585"/>
    </source>
</evidence>